<dbReference type="Pfam" id="PF13412">
    <property type="entry name" value="HTH_24"/>
    <property type="match status" value="1"/>
</dbReference>
<dbReference type="RefSeq" id="WP_143719410.1">
    <property type="nucleotide sequence ID" value="NZ_VKDB01000002.1"/>
</dbReference>
<evidence type="ECO:0000313" key="3">
    <source>
        <dbReference type="Proteomes" id="UP000316092"/>
    </source>
</evidence>
<evidence type="ECO:0000256" key="1">
    <source>
        <dbReference type="SAM" id="MobiDB-lite"/>
    </source>
</evidence>
<dbReference type="CDD" id="cd00090">
    <property type="entry name" value="HTH_ARSR"/>
    <property type="match status" value="1"/>
</dbReference>
<protein>
    <submittedName>
        <fullName evidence="2">Winged helix-turn-helix transcriptional regulator</fullName>
    </submittedName>
</protein>
<dbReference type="Proteomes" id="UP000316092">
    <property type="component" value="Unassembled WGS sequence"/>
</dbReference>
<dbReference type="Gene3D" id="1.10.10.10">
    <property type="entry name" value="Winged helix-like DNA-binding domain superfamily/Winged helix DNA-binding domain"/>
    <property type="match status" value="1"/>
</dbReference>
<dbReference type="InterPro" id="IPR011991">
    <property type="entry name" value="ArsR-like_HTH"/>
</dbReference>
<gene>
    <name evidence="2" type="ORF">FNU79_02920</name>
</gene>
<dbReference type="AlphaFoldDB" id="A0A553V5F3"/>
<comment type="caution">
    <text evidence="2">The sequence shown here is derived from an EMBL/GenBank/DDBJ whole genome shotgun (WGS) entry which is preliminary data.</text>
</comment>
<sequence length="118" mass="13216">MTPASDLPSPAPQRPERSPAPAGWTFFSNHSHVLLYLAREPDMPLRSAAQAVGITERAVQRIVRDLEEAGILIRVRVGRRNRYEIRGEQSLRHPIEAHETVGNLLAFLMLNQTGPQTD</sequence>
<dbReference type="InterPro" id="IPR036388">
    <property type="entry name" value="WH-like_DNA-bd_sf"/>
</dbReference>
<dbReference type="OrthoDB" id="371140at2"/>
<feature type="region of interest" description="Disordered" evidence="1">
    <location>
        <begin position="1"/>
        <end position="23"/>
    </location>
</feature>
<name>A0A553V5F3_9DEIO</name>
<dbReference type="EMBL" id="VKDB01000002">
    <property type="protein sequence ID" value="TSA87451.1"/>
    <property type="molecule type" value="Genomic_DNA"/>
</dbReference>
<evidence type="ECO:0000313" key="2">
    <source>
        <dbReference type="EMBL" id="TSA87451.1"/>
    </source>
</evidence>
<keyword evidence="3" id="KW-1185">Reference proteome</keyword>
<dbReference type="InterPro" id="IPR036390">
    <property type="entry name" value="WH_DNA-bd_sf"/>
</dbReference>
<dbReference type="SUPFAM" id="SSF46785">
    <property type="entry name" value="Winged helix' DNA-binding domain"/>
    <property type="match status" value="1"/>
</dbReference>
<reference evidence="2 3" key="1">
    <citation type="submission" date="2019-07" db="EMBL/GenBank/DDBJ databases">
        <title>Deinococcus detaillus sp. nov., isolated from humus soil in Antarctica.</title>
        <authorList>
            <person name="Zhang K."/>
        </authorList>
    </citation>
    <scope>NUCLEOTIDE SEQUENCE [LARGE SCALE GENOMIC DNA]</scope>
    <source>
        <strain evidence="2 3">H1</strain>
    </source>
</reference>
<organism evidence="2 3">
    <name type="scientific">Deinococcus detaillensis</name>
    <dbReference type="NCBI Taxonomy" id="2592048"/>
    <lineage>
        <taxon>Bacteria</taxon>
        <taxon>Thermotogati</taxon>
        <taxon>Deinococcota</taxon>
        <taxon>Deinococci</taxon>
        <taxon>Deinococcales</taxon>
        <taxon>Deinococcaceae</taxon>
        <taxon>Deinococcus</taxon>
    </lineage>
</organism>
<accession>A0A553V5F3</accession>
<proteinExistence type="predicted"/>